<dbReference type="GO" id="GO:1901135">
    <property type="term" value="P:carbohydrate derivative metabolic process"/>
    <property type="evidence" value="ECO:0007669"/>
    <property type="project" value="InterPro"/>
</dbReference>
<dbReference type="EMBL" id="CP022432">
    <property type="protein sequence ID" value="AVN65855.1"/>
    <property type="molecule type" value="Genomic_DNA"/>
</dbReference>
<name>A0AAD0HS29_MESFO</name>
<dbReference type="InterPro" id="IPR047640">
    <property type="entry name" value="RpiR-like"/>
</dbReference>
<dbReference type="Gene3D" id="1.10.10.10">
    <property type="entry name" value="Winged helix-like DNA-binding domain superfamily/Winged helix DNA-binding domain"/>
    <property type="match status" value="1"/>
</dbReference>
<evidence type="ECO:0000259" key="1">
    <source>
        <dbReference type="PROSITE" id="PS51071"/>
    </source>
</evidence>
<dbReference type="SUPFAM" id="SSF53697">
    <property type="entry name" value="SIS domain"/>
    <property type="match status" value="1"/>
</dbReference>
<dbReference type="InterPro" id="IPR036388">
    <property type="entry name" value="WH-like_DNA-bd_sf"/>
</dbReference>
<organism evidence="2 3">
    <name type="scientific">Mesoplasma florum</name>
    <name type="common">Acholeplasma florum</name>
    <dbReference type="NCBI Taxonomy" id="2151"/>
    <lineage>
        <taxon>Bacteria</taxon>
        <taxon>Bacillati</taxon>
        <taxon>Mycoplasmatota</taxon>
        <taxon>Mollicutes</taxon>
        <taxon>Entomoplasmatales</taxon>
        <taxon>Entomoplasmataceae</taxon>
        <taxon>Mesoplasma</taxon>
    </lineage>
</organism>
<dbReference type="Pfam" id="PF01418">
    <property type="entry name" value="HTH_6"/>
    <property type="match status" value="1"/>
</dbReference>
<reference evidence="2 3" key="1">
    <citation type="submission" date="2017-07" db="EMBL/GenBank/DDBJ databases">
        <title>Comparative genomic analysis of Mesoplasma florum.</title>
        <authorList>
            <person name="Baby V."/>
            <person name="Lachance J.-C."/>
            <person name="Gagnon J."/>
            <person name="Lucier J.-F."/>
            <person name="Matteau D."/>
            <person name="Knight T.F."/>
            <person name="Rodrigue S."/>
        </authorList>
    </citation>
    <scope>NUCLEOTIDE SEQUENCE [LARGE SCALE GENOMIC DNA]</scope>
    <source>
        <strain evidence="2 3">W12</strain>
    </source>
</reference>
<dbReference type="GO" id="GO:0097367">
    <property type="term" value="F:carbohydrate derivative binding"/>
    <property type="evidence" value="ECO:0007669"/>
    <property type="project" value="InterPro"/>
</dbReference>
<dbReference type="PANTHER" id="PTHR30514">
    <property type="entry name" value="GLUCOKINASE"/>
    <property type="match status" value="1"/>
</dbReference>
<dbReference type="InterPro" id="IPR046348">
    <property type="entry name" value="SIS_dom_sf"/>
</dbReference>
<dbReference type="Gene3D" id="3.40.50.10490">
    <property type="entry name" value="Glucose-6-phosphate isomerase like protein, domain 1"/>
    <property type="match status" value="1"/>
</dbReference>
<gene>
    <name evidence="2" type="ORF">MflW12_4500</name>
</gene>
<proteinExistence type="predicted"/>
<feature type="domain" description="HTH rpiR-type" evidence="1">
    <location>
        <begin position="13"/>
        <end position="89"/>
    </location>
</feature>
<dbReference type="SUPFAM" id="SSF46689">
    <property type="entry name" value="Homeodomain-like"/>
    <property type="match status" value="1"/>
</dbReference>
<accession>A0AAD0HS29</accession>
<evidence type="ECO:0000313" key="3">
    <source>
        <dbReference type="Proteomes" id="UP000237990"/>
    </source>
</evidence>
<sequence>MRSTFGRKNMFQSIKEKLTVIYNNNESNTHKLIAKYLLDCLEENKTPTSKECSEVCFISESALTSFSKKYGYNGFREISIRIKVEREYYKDFEKQKLSAKPSTLFNQVVQNIKQIDVQEDEISLLVSLLKECGRSFLFSSYEQNFNVEIFASQLQYKGIDSNFNSQRKMNPIWIDYCKEDDLCIFFAFGLDNQYLVNYYNLVKNKTKNIVIVTSSSQSHKFQEFKAEILIYEHNREDIYLSMRSVVLNYLFTKVIIKL</sequence>
<dbReference type="AlphaFoldDB" id="A0AAD0HS29"/>
<dbReference type="PANTHER" id="PTHR30514:SF21">
    <property type="entry name" value="RPIR-FAMILY TRANSCRIPTIONAL REGULATOR"/>
    <property type="match status" value="1"/>
</dbReference>
<protein>
    <recommendedName>
        <fullName evidence="1">HTH rpiR-type domain-containing protein</fullName>
    </recommendedName>
</protein>
<dbReference type="GO" id="GO:0003700">
    <property type="term" value="F:DNA-binding transcription factor activity"/>
    <property type="evidence" value="ECO:0007669"/>
    <property type="project" value="InterPro"/>
</dbReference>
<dbReference type="InterPro" id="IPR000281">
    <property type="entry name" value="HTH_RpiR"/>
</dbReference>
<dbReference type="GO" id="GO:0003677">
    <property type="term" value="F:DNA binding"/>
    <property type="evidence" value="ECO:0007669"/>
    <property type="project" value="InterPro"/>
</dbReference>
<evidence type="ECO:0000313" key="2">
    <source>
        <dbReference type="EMBL" id="AVN65855.1"/>
    </source>
</evidence>
<dbReference type="PROSITE" id="PS51071">
    <property type="entry name" value="HTH_RPIR"/>
    <property type="match status" value="1"/>
</dbReference>
<dbReference type="Proteomes" id="UP000237990">
    <property type="component" value="Chromosome"/>
</dbReference>
<dbReference type="InterPro" id="IPR009057">
    <property type="entry name" value="Homeodomain-like_sf"/>
</dbReference>